<protein>
    <recommendedName>
        <fullName evidence="4">Toxin</fullName>
    </recommendedName>
</protein>
<proteinExistence type="predicted"/>
<dbReference type="PANTHER" id="PTHR32305:SF15">
    <property type="entry name" value="PROTEIN RHSA-RELATED"/>
    <property type="match status" value="1"/>
</dbReference>
<dbReference type="InterPro" id="IPR022385">
    <property type="entry name" value="Rhs_assc_core"/>
</dbReference>
<dbReference type="Proteomes" id="UP000326729">
    <property type="component" value="Unassembled WGS sequence"/>
</dbReference>
<dbReference type="Gene3D" id="2.180.10.10">
    <property type="entry name" value="RHS repeat-associated core"/>
    <property type="match status" value="1"/>
</dbReference>
<dbReference type="RefSeq" id="WP_150716383.1">
    <property type="nucleotide sequence ID" value="NZ_CABVGY010000012.1"/>
</dbReference>
<dbReference type="PANTHER" id="PTHR32305">
    <property type="match status" value="1"/>
</dbReference>
<reference evidence="2 3" key="1">
    <citation type="submission" date="2019-09" db="EMBL/GenBank/DDBJ databases">
        <authorList>
            <person name="Chandra G."/>
            <person name="Truman W A."/>
        </authorList>
    </citation>
    <scope>NUCLEOTIDE SEQUENCE [LARGE SCALE GENOMIC DNA]</scope>
    <source>
        <strain evidence="2">PS659</strain>
    </source>
</reference>
<evidence type="ECO:0008006" key="4">
    <source>
        <dbReference type="Google" id="ProtNLM"/>
    </source>
</evidence>
<dbReference type="EMBL" id="CABVGY010000012">
    <property type="protein sequence ID" value="VVM84835.1"/>
    <property type="molecule type" value="Genomic_DNA"/>
</dbReference>
<dbReference type="OrthoDB" id="7056038at2"/>
<name>A0A5E6T540_PSEFL</name>
<dbReference type="NCBIfam" id="TIGR03696">
    <property type="entry name" value="Rhs_assc_core"/>
    <property type="match status" value="1"/>
</dbReference>
<dbReference type="InterPro" id="IPR050708">
    <property type="entry name" value="T6SS_VgrG/RHS"/>
</dbReference>
<feature type="compositionally biased region" description="Basic residues" evidence="1">
    <location>
        <begin position="880"/>
        <end position="891"/>
    </location>
</feature>
<dbReference type="AlphaFoldDB" id="A0A5E6T540"/>
<sequence length="891" mass="98791">MSLENVHRDTPSLAVADPRGLAVRAIQYHRRQAADPVEMRVTHQRFDGAGRPVASRDPHLFALAQDDASVPANLSQVFSLSGVPLASDSVDAGWRVALHGAAGQGIETWDGRGSHSLTEFDELLRPVAVHERGEFVAEHVIERFSYAGVDADAVSHNLCGQLIRHDDPAGTLHLCELGIAGALLQQTRHFLLGTDPVNWPHSVVARDALLEPGEGATTSHTYAPTTELLQQIDALGNRQDLAYTVAGELQHARLALAGDDPQEQKLVSELHYSATGQIESETAGNGVITRHRYDPADGRLIVLSAHKANGTPLQNLKYRYDAAGNVLSLEDAAQPIRYFNNQRIEPIKDYCYDTLYQLIEAKGWETKTGHGGPALPDLQPLPLDPNQIAQYTQTYHYDAGGNLLDLVHVGAQGHGRTLTRARFSNRCLPERNGRPPTEAELAAGFDGNGNLLELQAGQAMDWDLRNQLSTVRPVIREDGNDDYERYLYDGGGQRLRKVRATRSNARTLISEVRYLPGVEIRSHGGTGEVLHVITASAGSNSVQVLHWVAKPPENITNDQVRYSLNDHLQSSTLELDQNADLISQEWYYPFGGTACFAARSATEAKYKTVRYSGKERDATGLYYYGFRYYAPWLQRWINPDPAGSVDGLNLFSLVRNNPVTYLDASGNIRENFNFNEYLHSFQAIIMHYSPIGIFYIDEGEREDERGYQYFSELLSLESIDTENSQHRFQQRLREIIRLLSDPQEHDTDSDPEVSQEQIDSYEIFYNYIVAASTFEDIPRFLDSPFGLREAPPSYWHAFDENAGSPGIPSASPPAYAIATANLPAYSAIAPLAATDTAADDRDVDENAIIRSVFANAYIPIPTYQQATASAATEPSDGHASRTRRRERRSTV</sequence>
<gene>
    <name evidence="2" type="ORF">PS659_02533</name>
</gene>
<accession>A0A5E6T540</accession>
<evidence type="ECO:0000313" key="3">
    <source>
        <dbReference type="Proteomes" id="UP000326729"/>
    </source>
</evidence>
<evidence type="ECO:0000256" key="1">
    <source>
        <dbReference type="SAM" id="MobiDB-lite"/>
    </source>
</evidence>
<organism evidence="2 3">
    <name type="scientific">Pseudomonas fluorescens</name>
    <dbReference type="NCBI Taxonomy" id="294"/>
    <lineage>
        <taxon>Bacteria</taxon>
        <taxon>Pseudomonadati</taxon>
        <taxon>Pseudomonadota</taxon>
        <taxon>Gammaproteobacteria</taxon>
        <taxon>Pseudomonadales</taxon>
        <taxon>Pseudomonadaceae</taxon>
        <taxon>Pseudomonas</taxon>
    </lineage>
</organism>
<evidence type="ECO:0000313" key="2">
    <source>
        <dbReference type="EMBL" id="VVM84835.1"/>
    </source>
</evidence>
<feature type="region of interest" description="Disordered" evidence="1">
    <location>
        <begin position="866"/>
        <end position="891"/>
    </location>
</feature>